<name>A0AAC9RQ41_9CLOT</name>
<evidence type="ECO:0000313" key="1">
    <source>
        <dbReference type="EMBL" id="AOY74994.1"/>
    </source>
</evidence>
<proteinExistence type="predicted"/>
<dbReference type="RefSeq" id="WP_070964110.1">
    <property type="nucleotide sequence ID" value="NZ_CP017603.1"/>
</dbReference>
<dbReference type="Proteomes" id="UP000177894">
    <property type="component" value="Chromosome"/>
</dbReference>
<gene>
    <name evidence="1" type="ORF">BJL90_02865</name>
    <name evidence="2" type="ORF">CLFO_38140</name>
</gene>
<reference evidence="2 4" key="2">
    <citation type="submission" date="2017-03" db="EMBL/GenBank/DDBJ databases">
        <title>Complete sequence of Clostridium formicaceticum DSM 92.</title>
        <authorList>
            <person name="Poehlein A."/>
            <person name="Karl M."/>
            <person name="Bengelsdorf F.R."/>
            <person name="Duerre P."/>
            <person name="Daniel R."/>
        </authorList>
    </citation>
    <scope>NUCLEOTIDE SEQUENCE [LARGE SCALE GENOMIC DNA]</scope>
    <source>
        <strain evidence="2 4">DSM 92</strain>
    </source>
</reference>
<dbReference type="EMBL" id="CP017603">
    <property type="protein sequence ID" value="AOY74994.1"/>
    <property type="molecule type" value="Genomic_DNA"/>
</dbReference>
<accession>A0AAC9RQ41</accession>
<protein>
    <submittedName>
        <fullName evidence="2">Uncharacterized protein</fullName>
    </submittedName>
</protein>
<evidence type="ECO:0000313" key="3">
    <source>
        <dbReference type="Proteomes" id="UP000177894"/>
    </source>
</evidence>
<keyword evidence="3" id="KW-1185">Reference proteome</keyword>
<dbReference type="Proteomes" id="UP000192478">
    <property type="component" value="Chromosome"/>
</dbReference>
<reference evidence="1 3" key="1">
    <citation type="submission" date="2016-10" db="EMBL/GenBank/DDBJ databases">
        <title>Complete Genome Sequence of Acetogen Clostridium formicoaceticum ATCC 27076.</title>
        <authorList>
            <person name="Bao T."/>
            <person name="Cheng C."/>
            <person name="Zhao J."/>
            <person name="Yang S.-T."/>
            <person name="Wang J."/>
            <person name="Wang M."/>
        </authorList>
    </citation>
    <scope>NUCLEOTIDE SEQUENCE [LARGE SCALE GENOMIC DNA]</scope>
    <source>
        <strain evidence="1 3">ATCC 27076</strain>
    </source>
</reference>
<dbReference type="AlphaFoldDB" id="A0AAC9RQ41"/>
<evidence type="ECO:0000313" key="2">
    <source>
        <dbReference type="EMBL" id="ARE89407.1"/>
    </source>
</evidence>
<evidence type="ECO:0000313" key="4">
    <source>
        <dbReference type="Proteomes" id="UP000192478"/>
    </source>
</evidence>
<dbReference type="KEGG" id="cfm:BJL90_02865"/>
<dbReference type="EMBL" id="CP020559">
    <property type="protein sequence ID" value="ARE89407.1"/>
    <property type="molecule type" value="Genomic_DNA"/>
</dbReference>
<organism evidence="2 4">
    <name type="scientific">Clostridium formicaceticum</name>
    <dbReference type="NCBI Taxonomy" id="1497"/>
    <lineage>
        <taxon>Bacteria</taxon>
        <taxon>Bacillati</taxon>
        <taxon>Bacillota</taxon>
        <taxon>Clostridia</taxon>
        <taxon>Eubacteriales</taxon>
        <taxon>Clostridiaceae</taxon>
        <taxon>Clostridium</taxon>
    </lineage>
</organism>
<sequence length="160" mass="18581">MNQRSPLLQYRTKCNTNEGVEFENIKYDFSTGLWMDESGQPLIKKYITSTQYSNECQETLITRTREGIDRSEASSYNESNQFFVDKTLITESREGIDRAEISCQYSEEPKQNYSKILGQTLETCTREGIDRSERATDSQNTLFQTLTTFTRESIDRSEQS</sequence>